<evidence type="ECO:0000313" key="3">
    <source>
        <dbReference type="Proteomes" id="UP000317199"/>
    </source>
</evidence>
<dbReference type="RefSeq" id="WP_141623662.1">
    <property type="nucleotide sequence ID" value="NZ_CP041242.1"/>
</dbReference>
<gene>
    <name evidence="2" type="ORF">FKV23_09665</name>
</gene>
<feature type="signal peptide" evidence="1">
    <location>
        <begin position="1"/>
        <end position="17"/>
    </location>
</feature>
<evidence type="ECO:0000256" key="1">
    <source>
        <dbReference type="SAM" id="SignalP"/>
    </source>
</evidence>
<name>A0A514BSI0_9GAMM</name>
<proteinExistence type="predicted"/>
<organism evidence="2 3">
    <name type="scientific">Marilutibacter alkalisoli</name>
    <dbReference type="NCBI Taxonomy" id="2591633"/>
    <lineage>
        <taxon>Bacteria</taxon>
        <taxon>Pseudomonadati</taxon>
        <taxon>Pseudomonadota</taxon>
        <taxon>Gammaproteobacteria</taxon>
        <taxon>Lysobacterales</taxon>
        <taxon>Lysobacteraceae</taxon>
        <taxon>Marilutibacter</taxon>
    </lineage>
</organism>
<protein>
    <recommendedName>
        <fullName evidence="4">DUF2066 domain-containing protein</fullName>
    </recommendedName>
</protein>
<evidence type="ECO:0000313" key="2">
    <source>
        <dbReference type="EMBL" id="QDH70327.1"/>
    </source>
</evidence>
<keyword evidence="3" id="KW-1185">Reference proteome</keyword>
<dbReference type="OrthoDB" id="8748020at2"/>
<feature type="chain" id="PRO_5022074572" description="DUF2066 domain-containing protein" evidence="1">
    <location>
        <begin position="18"/>
        <end position="211"/>
    </location>
</feature>
<dbReference type="Proteomes" id="UP000317199">
    <property type="component" value="Chromosome"/>
</dbReference>
<dbReference type="EMBL" id="CP041242">
    <property type="protein sequence ID" value="QDH70327.1"/>
    <property type="molecule type" value="Genomic_DNA"/>
</dbReference>
<reference evidence="2 3" key="1">
    <citation type="submission" date="2019-06" db="EMBL/GenBank/DDBJ databases">
        <title>Lysobacter alkalisoli sp. nov. isolated from saline-alkali soil.</title>
        <authorList>
            <person name="Sun J.-Q."/>
            <person name="Xu L."/>
        </authorList>
    </citation>
    <scope>NUCLEOTIDE SEQUENCE [LARGE SCALE GENOMIC DNA]</scope>
    <source>
        <strain evidence="2 3">SJ-36</strain>
    </source>
</reference>
<dbReference type="KEGG" id="lyj:FKV23_09665"/>
<keyword evidence="1" id="KW-0732">Signal</keyword>
<sequence length="211" mass="22273">MKLLILLLGCMIGAAGAQTMNQQATKVDVRQATEAAGKSLDTLAKLVTEDNYSAMGFESAREAADATLGPPMPVYLVQLDELREYDGSDPAALLKPLEQVMFPVVSGGATRSGITVENTGDGWKATGFGSAQLTQAIDRASKAAGATDPVVVHVAALRTYFVAHNDVDGILQFTPVRDEPELEFRAGASVQADQALLALKPVAQRYNGLPL</sequence>
<dbReference type="AlphaFoldDB" id="A0A514BSI0"/>
<evidence type="ECO:0008006" key="4">
    <source>
        <dbReference type="Google" id="ProtNLM"/>
    </source>
</evidence>
<accession>A0A514BSI0</accession>